<dbReference type="PROSITE" id="PS51462">
    <property type="entry name" value="NUDIX"/>
    <property type="match status" value="1"/>
</dbReference>
<dbReference type="Proteomes" id="UP000176322">
    <property type="component" value="Unassembled WGS sequence"/>
</dbReference>
<accession>A0A1F6BXU2</accession>
<comment type="caution">
    <text evidence="3">The sequence shown here is derived from an EMBL/GenBank/DDBJ whole genome shotgun (WGS) entry which is preliminary data.</text>
</comment>
<evidence type="ECO:0000313" key="3">
    <source>
        <dbReference type="EMBL" id="OGG41785.1"/>
    </source>
</evidence>
<dbReference type="SUPFAM" id="SSF55811">
    <property type="entry name" value="Nudix"/>
    <property type="match status" value="1"/>
</dbReference>
<keyword evidence="1" id="KW-0378">Hydrolase</keyword>
<gene>
    <name evidence="3" type="ORF">A2837_01050</name>
</gene>
<dbReference type="InterPro" id="IPR000086">
    <property type="entry name" value="NUDIX_hydrolase_dom"/>
</dbReference>
<dbReference type="Pfam" id="PF00293">
    <property type="entry name" value="NUDIX"/>
    <property type="match status" value="1"/>
</dbReference>
<dbReference type="PROSITE" id="PS00893">
    <property type="entry name" value="NUDIX_BOX"/>
    <property type="match status" value="1"/>
</dbReference>
<dbReference type="GO" id="GO:0016787">
    <property type="term" value="F:hydrolase activity"/>
    <property type="evidence" value="ECO:0007669"/>
    <property type="project" value="UniProtKB-KW"/>
</dbReference>
<name>A0A1F6BXU2_9BACT</name>
<dbReference type="InterPro" id="IPR020084">
    <property type="entry name" value="NUDIX_hydrolase_CS"/>
</dbReference>
<evidence type="ECO:0000256" key="1">
    <source>
        <dbReference type="ARBA" id="ARBA00022801"/>
    </source>
</evidence>
<evidence type="ECO:0000313" key="4">
    <source>
        <dbReference type="Proteomes" id="UP000176322"/>
    </source>
</evidence>
<reference evidence="3 4" key="1">
    <citation type="journal article" date="2016" name="Nat. Commun.">
        <title>Thousands of microbial genomes shed light on interconnected biogeochemical processes in an aquifer system.</title>
        <authorList>
            <person name="Anantharaman K."/>
            <person name="Brown C.T."/>
            <person name="Hug L.A."/>
            <person name="Sharon I."/>
            <person name="Castelle C.J."/>
            <person name="Probst A.J."/>
            <person name="Thomas B.C."/>
            <person name="Singh A."/>
            <person name="Wilkins M.J."/>
            <person name="Karaoz U."/>
            <person name="Brodie E.L."/>
            <person name="Williams K.H."/>
            <person name="Hubbard S.S."/>
            <person name="Banfield J.F."/>
        </authorList>
    </citation>
    <scope>NUCLEOTIDE SEQUENCE [LARGE SCALE GENOMIC DNA]</scope>
</reference>
<feature type="domain" description="Nudix hydrolase" evidence="2">
    <location>
        <begin position="1"/>
        <end position="126"/>
    </location>
</feature>
<sequence>MKRYTVGLIFNSTLTEVVLMDKTHPDWQKGKLNGIGGRIEDGESSVDCIVRETREETDLETISSNWQLFATIAEGDSEVDFFGLVHFGSKDDIKTVTDEKVSWYPVKAIPENAIMNIHWLIPMAMEKLKGGIFDIAKIKYK</sequence>
<organism evidence="3 4">
    <name type="scientific">Candidatus Kaiserbacteria bacterium RIFCSPHIGHO2_01_FULL_46_22</name>
    <dbReference type="NCBI Taxonomy" id="1798475"/>
    <lineage>
        <taxon>Bacteria</taxon>
        <taxon>Candidatus Kaiseribacteriota</taxon>
    </lineage>
</organism>
<proteinExistence type="predicted"/>
<dbReference type="AlphaFoldDB" id="A0A1F6BXU2"/>
<dbReference type="InterPro" id="IPR015797">
    <property type="entry name" value="NUDIX_hydrolase-like_dom_sf"/>
</dbReference>
<dbReference type="STRING" id="1798475.A2837_01050"/>
<evidence type="ECO:0000259" key="2">
    <source>
        <dbReference type="PROSITE" id="PS51462"/>
    </source>
</evidence>
<dbReference type="EMBL" id="MFKO01000002">
    <property type="protein sequence ID" value="OGG41785.1"/>
    <property type="molecule type" value="Genomic_DNA"/>
</dbReference>
<protein>
    <recommendedName>
        <fullName evidence="2">Nudix hydrolase domain-containing protein</fullName>
    </recommendedName>
</protein>
<dbReference type="Gene3D" id="3.90.79.10">
    <property type="entry name" value="Nucleoside Triphosphate Pyrophosphohydrolase"/>
    <property type="match status" value="1"/>
</dbReference>